<sequence length="647" mass="71273">MFESICDQDCLTNDGRPRGRNFLFGGRSSLCEPRVWDVCEVEVQNDIGIEESVIKRNNLGGNGPRNDTEEVIQFGGIVTDSPDSENHPVDLVVSATEGAESYQVANASYNGRWHDVTKVNVRDGTRAFLDFSFVDSVAGDAVELEKFVFTVYDIDQQTDPSVQRESVCIDDEEYHEAGFLCDNPTNSRLDIVTCDECQQCRDDEERFSQYFPIDRSDRAALIAFVGPQTKFSIMLEVECENCNEQTTGRNFVFGGFSTLCDHPAKRTIAPASQPVPTLADLALKRTTAFVDRDGTELDLDAPGTLLIVGDELTLSYVFESMVALEVETTTYLLVVRGNADRVPKLGADHHPGTVCLTNNFTRTEDDLDESHGTPDGFTFARTDELAESYVRAATKSGTDSRANDFSGRDSTVPFLFFAVFDAGCDGLFVCLRSADRRWTFFWAGITIISVRTVSSLGALTNVVVLLYTVATLLEGGDGAFKERNINFNDTEVEVQSIDLKVLGVDEDETVEPLDLDLLETKEALFSRHPEGDIDHFQTLGGVAEFTRRGDELPQRDCGSEAEDVALEVEENTTSTEGVDAVFPSIGEQHSTLRSQQASDIFTTLLSSPLVPMSAVDESPIRADIDGDAIVSLLVDEHQTPHPLQRQP</sequence>
<organism evidence="1 2">
    <name type="scientific">Chrysophaeum taylorii</name>
    <dbReference type="NCBI Taxonomy" id="2483200"/>
    <lineage>
        <taxon>Eukaryota</taxon>
        <taxon>Sar</taxon>
        <taxon>Stramenopiles</taxon>
        <taxon>Ochrophyta</taxon>
        <taxon>Pelagophyceae</taxon>
        <taxon>Pelagomonadales</taxon>
        <taxon>Pelagomonadaceae</taxon>
        <taxon>Chrysophaeum</taxon>
    </lineage>
</organism>
<dbReference type="EMBL" id="JAQMWT010000340">
    <property type="protein sequence ID" value="KAJ8604073.1"/>
    <property type="molecule type" value="Genomic_DNA"/>
</dbReference>
<dbReference type="Proteomes" id="UP001230188">
    <property type="component" value="Unassembled WGS sequence"/>
</dbReference>
<comment type="caution">
    <text evidence="1">The sequence shown here is derived from an EMBL/GenBank/DDBJ whole genome shotgun (WGS) entry which is preliminary data.</text>
</comment>
<dbReference type="AlphaFoldDB" id="A0AAD7UEX8"/>
<reference evidence="1" key="1">
    <citation type="submission" date="2023-01" db="EMBL/GenBank/DDBJ databases">
        <title>Metagenome sequencing of chrysophaentin producing Chrysophaeum taylorii.</title>
        <authorList>
            <person name="Davison J."/>
            <person name="Bewley C."/>
        </authorList>
    </citation>
    <scope>NUCLEOTIDE SEQUENCE</scope>
    <source>
        <strain evidence="1">NIES-1699</strain>
    </source>
</reference>
<evidence type="ECO:0000313" key="1">
    <source>
        <dbReference type="EMBL" id="KAJ8604073.1"/>
    </source>
</evidence>
<proteinExistence type="predicted"/>
<gene>
    <name evidence="1" type="ORF">CTAYLR_001771</name>
</gene>
<name>A0AAD7UEX8_9STRA</name>
<evidence type="ECO:0000313" key="2">
    <source>
        <dbReference type="Proteomes" id="UP001230188"/>
    </source>
</evidence>
<keyword evidence="2" id="KW-1185">Reference proteome</keyword>
<accession>A0AAD7UEX8</accession>
<protein>
    <submittedName>
        <fullName evidence="1">Uncharacterized protein</fullName>
    </submittedName>
</protein>